<dbReference type="AlphaFoldDB" id="A0A8T4L2I3"/>
<proteinExistence type="predicted"/>
<name>A0A8T4L2I3_9ARCH</name>
<reference evidence="1" key="1">
    <citation type="submission" date="2021-03" db="EMBL/GenBank/DDBJ databases">
        <authorList>
            <person name="Jaffe A."/>
        </authorList>
    </citation>
    <scope>NUCLEOTIDE SEQUENCE</scope>
    <source>
        <strain evidence="1">RIFCSPLOWO2_01_FULL_AR10_48_17</strain>
    </source>
</reference>
<feature type="non-terminal residue" evidence="1">
    <location>
        <position position="1"/>
    </location>
</feature>
<dbReference type="EMBL" id="JAGVWC010000001">
    <property type="protein sequence ID" value="MBS3060961.1"/>
    <property type="molecule type" value="Genomic_DNA"/>
</dbReference>
<evidence type="ECO:0000313" key="1">
    <source>
        <dbReference type="EMBL" id="MBS3060961.1"/>
    </source>
</evidence>
<comment type="caution">
    <text evidence="1">The sequence shown here is derived from an EMBL/GenBank/DDBJ whole genome shotgun (WGS) entry which is preliminary data.</text>
</comment>
<organism evidence="1 2">
    <name type="scientific">Candidatus Iainarchaeum sp</name>
    <dbReference type="NCBI Taxonomy" id="3101447"/>
    <lineage>
        <taxon>Archaea</taxon>
        <taxon>Candidatus Iainarchaeota</taxon>
        <taxon>Candidatus Iainarchaeia</taxon>
        <taxon>Candidatus Iainarchaeales</taxon>
        <taxon>Candidatus Iainarchaeaceae</taxon>
        <taxon>Candidatus Iainarchaeum</taxon>
    </lineage>
</organism>
<reference evidence="1" key="2">
    <citation type="submission" date="2021-05" db="EMBL/GenBank/DDBJ databases">
        <title>Protein family content uncovers lineage relationships and bacterial pathway maintenance mechanisms in DPANN archaea.</title>
        <authorList>
            <person name="Castelle C.J."/>
            <person name="Meheust R."/>
            <person name="Jaffe A.L."/>
            <person name="Seitz K."/>
            <person name="Gong X."/>
            <person name="Baker B.J."/>
            <person name="Banfield J.F."/>
        </authorList>
    </citation>
    <scope>NUCLEOTIDE SEQUENCE</scope>
    <source>
        <strain evidence="1">RIFCSPLOWO2_01_FULL_AR10_48_17</strain>
    </source>
</reference>
<dbReference type="Proteomes" id="UP000675968">
    <property type="component" value="Unassembled WGS sequence"/>
</dbReference>
<gene>
    <name evidence="1" type="ORF">J4215_00080</name>
</gene>
<protein>
    <submittedName>
        <fullName evidence="1">Uncharacterized protein</fullName>
    </submittedName>
</protein>
<evidence type="ECO:0000313" key="2">
    <source>
        <dbReference type="Proteomes" id="UP000675968"/>
    </source>
</evidence>
<sequence>NTAAQSVDVLFEPAGGGSTSESCGNNICEVDENASVCSLDCPNVCGDRACTHTENNFSCPFDCAIGCGDGVCGQRESKFTCPTDCDPLGGQIPNVTVPSPTGNQTPVTVPLTPQNKACESDSDCGVSTVKAIPIVECQLRVRLQDAFAINVTAANCRKVNRAMSEAFVKRVCVRMFRSN</sequence>
<accession>A0A8T4L2I3</accession>